<feature type="transmembrane region" description="Helical" evidence="6">
    <location>
        <begin position="36"/>
        <end position="55"/>
    </location>
</feature>
<comment type="caution">
    <text evidence="7">The sequence shown here is derived from an EMBL/GenBank/DDBJ whole genome shotgun (WGS) entry which is preliminary data.</text>
</comment>
<evidence type="ECO:0000256" key="3">
    <source>
        <dbReference type="ARBA" id="ARBA00022692"/>
    </source>
</evidence>
<keyword evidence="3 6" id="KW-0812">Transmembrane</keyword>
<proteinExistence type="predicted"/>
<sequence>MLNMMKKMWGFSVQMLILIGIYQVGNQMVRIFHLPIPGTVIGIVLLFLLLSMGVIKIEQIEMAAEWLLKHLGFFFIPISVGMMTIGSVLVNKGLSFLFVLIVSAFIGLISAGKATQSVIMKNEKEKVNYRDHVL</sequence>
<dbReference type="InterPro" id="IPR005538">
    <property type="entry name" value="LrgA/CidA"/>
</dbReference>
<evidence type="ECO:0000256" key="5">
    <source>
        <dbReference type="ARBA" id="ARBA00023136"/>
    </source>
</evidence>
<organism evidence="7 8">
    <name type="scientific">Neobacillus rhizosphaerae</name>
    <dbReference type="NCBI Taxonomy" id="2880965"/>
    <lineage>
        <taxon>Bacteria</taxon>
        <taxon>Bacillati</taxon>
        <taxon>Bacillota</taxon>
        <taxon>Bacilli</taxon>
        <taxon>Bacillales</taxon>
        <taxon>Bacillaceae</taxon>
        <taxon>Neobacillus</taxon>
    </lineage>
</organism>
<dbReference type="PANTHER" id="PTHR33931:SF2">
    <property type="entry name" value="HOLIN-LIKE PROTEIN CIDA"/>
    <property type="match status" value="1"/>
</dbReference>
<gene>
    <name evidence="7" type="primary">cidA</name>
    <name evidence="7" type="ORF">BACCIP111895_01459</name>
</gene>
<dbReference type="PANTHER" id="PTHR33931">
    <property type="entry name" value="HOLIN-LIKE PROTEIN CIDA-RELATED"/>
    <property type="match status" value="1"/>
</dbReference>
<evidence type="ECO:0000256" key="1">
    <source>
        <dbReference type="ARBA" id="ARBA00004651"/>
    </source>
</evidence>
<dbReference type="Pfam" id="PF03788">
    <property type="entry name" value="LrgA"/>
    <property type="match status" value="1"/>
</dbReference>
<keyword evidence="5 6" id="KW-0472">Membrane</keyword>
<reference evidence="7" key="1">
    <citation type="submission" date="2022-04" db="EMBL/GenBank/DDBJ databases">
        <authorList>
            <person name="Criscuolo A."/>
        </authorList>
    </citation>
    <scope>NUCLEOTIDE SEQUENCE</scope>
    <source>
        <strain evidence="7">CIP111895</strain>
    </source>
</reference>
<comment type="subcellular location">
    <subcellularLocation>
        <location evidence="1">Cell membrane</location>
        <topology evidence="1">Multi-pass membrane protein</topology>
    </subcellularLocation>
</comment>
<dbReference type="EMBL" id="CALBWS010000006">
    <property type="protein sequence ID" value="CAH2714298.1"/>
    <property type="molecule type" value="Genomic_DNA"/>
</dbReference>
<keyword evidence="8" id="KW-1185">Reference proteome</keyword>
<protein>
    <submittedName>
        <fullName evidence="7">Holin-like protein CidA</fullName>
    </submittedName>
</protein>
<evidence type="ECO:0000313" key="8">
    <source>
        <dbReference type="Proteomes" id="UP000838308"/>
    </source>
</evidence>
<dbReference type="Proteomes" id="UP000838308">
    <property type="component" value="Unassembled WGS sequence"/>
</dbReference>
<evidence type="ECO:0000313" key="7">
    <source>
        <dbReference type="EMBL" id="CAH2714298.1"/>
    </source>
</evidence>
<evidence type="ECO:0000256" key="6">
    <source>
        <dbReference type="SAM" id="Phobius"/>
    </source>
</evidence>
<keyword evidence="4 6" id="KW-1133">Transmembrane helix</keyword>
<evidence type="ECO:0000256" key="2">
    <source>
        <dbReference type="ARBA" id="ARBA00022475"/>
    </source>
</evidence>
<feature type="transmembrane region" description="Helical" evidence="6">
    <location>
        <begin position="67"/>
        <end position="90"/>
    </location>
</feature>
<accession>A0ABM9ENV7</accession>
<name>A0ABM9ENV7_9BACI</name>
<feature type="transmembrane region" description="Helical" evidence="6">
    <location>
        <begin position="96"/>
        <end position="114"/>
    </location>
</feature>
<keyword evidence="2" id="KW-1003">Cell membrane</keyword>
<evidence type="ECO:0000256" key="4">
    <source>
        <dbReference type="ARBA" id="ARBA00022989"/>
    </source>
</evidence>